<accession>A0ABY3D3B3</accession>
<proteinExistence type="predicted"/>
<dbReference type="RefSeq" id="WP_143999683.1">
    <property type="nucleotide sequence ID" value="NZ_QWEF01000001.1"/>
</dbReference>
<keyword evidence="1" id="KW-1133">Transmembrane helix</keyword>
<feature type="transmembrane region" description="Helical" evidence="1">
    <location>
        <begin position="195"/>
        <end position="214"/>
    </location>
</feature>
<sequence>MKKRLPQWLLAVVLTALLIAISLLTLFIIKFGYAPSDSQESWGQFGDFVGGILNPLFSIIGLFALLHTIVLQSKELSKSTKELKASAKALKRQNKHNARQQFDNNFFQLLTLNLSLISSVHLRGTVSGEAAFQSAVDLFLYGFDANNADFDAWVKRFDEWRSDPAYVFDTYIHSLSNVINFVINSRVSKGAKETAFITISSNLSSGILIVLFLFCTFSSEHNWLRVELENSGFFGWCQLNELNYIPIWKDIPPFSRVDLSWVLDSRTQEQMTEKA</sequence>
<organism evidence="2 3">
    <name type="scientific">Pseudomonas alloputida</name>
    <dbReference type="NCBI Taxonomy" id="1940621"/>
    <lineage>
        <taxon>Bacteria</taxon>
        <taxon>Pseudomonadati</taxon>
        <taxon>Pseudomonadota</taxon>
        <taxon>Gammaproteobacteria</taxon>
        <taxon>Pseudomonadales</taxon>
        <taxon>Pseudomonadaceae</taxon>
        <taxon>Pseudomonas</taxon>
    </lineage>
</organism>
<feature type="transmembrane region" description="Helical" evidence="1">
    <location>
        <begin position="49"/>
        <end position="71"/>
    </location>
</feature>
<keyword evidence="1" id="KW-0472">Membrane</keyword>
<evidence type="ECO:0000256" key="1">
    <source>
        <dbReference type="SAM" id="Phobius"/>
    </source>
</evidence>
<dbReference type="EMBL" id="QWEF01000001">
    <property type="protein sequence ID" value="TRZ60024.1"/>
    <property type="molecule type" value="Genomic_DNA"/>
</dbReference>
<reference evidence="2 3" key="1">
    <citation type="journal article" date="2019" name="Biocontrol Sci. Technol.">
        <title>Pseudomonas putida strain B2017 produced as technical grade active ingredient controls fungal and bacterial crop diseases.</title>
        <authorList>
            <person name="Oliver C."/>
            <person name="Hernandez I."/>
            <person name="Caminal M."/>
            <person name="Lara J.M."/>
            <person name="Fernandez C."/>
        </authorList>
    </citation>
    <scope>NUCLEOTIDE SEQUENCE [LARGE SCALE GENOMIC DNA]</scope>
    <source>
        <strain evidence="2 3">B2017</strain>
    </source>
</reference>
<protein>
    <recommendedName>
        <fullName evidence="4">Phage abortive infection protein</fullName>
    </recommendedName>
</protein>
<name>A0ABY3D3B3_9PSED</name>
<comment type="caution">
    <text evidence="2">The sequence shown here is derived from an EMBL/GenBank/DDBJ whole genome shotgun (WGS) entry which is preliminary data.</text>
</comment>
<evidence type="ECO:0008006" key="4">
    <source>
        <dbReference type="Google" id="ProtNLM"/>
    </source>
</evidence>
<evidence type="ECO:0000313" key="2">
    <source>
        <dbReference type="EMBL" id="TRZ60024.1"/>
    </source>
</evidence>
<keyword evidence="3" id="KW-1185">Reference proteome</keyword>
<evidence type="ECO:0000313" key="3">
    <source>
        <dbReference type="Proteomes" id="UP001165882"/>
    </source>
</evidence>
<feature type="transmembrane region" description="Helical" evidence="1">
    <location>
        <begin position="7"/>
        <end position="29"/>
    </location>
</feature>
<keyword evidence="1" id="KW-0812">Transmembrane</keyword>
<gene>
    <name evidence="2" type="ORF">DZA28_08615</name>
</gene>
<dbReference type="Proteomes" id="UP001165882">
    <property type="component" value="Unassembled WGS sequence"/>
</dbReference>